<reference evidence="2" key="1">
    <citation type="submission" date="2017-06" db="EMBL/GenBank/DDBJ databases">
        <authorList>
            <person name="Varghese N."/>
            <person name="Submissions S."/>
        </authorList>
    </citation>
    <scope>NUCLEOTIDE SEQUENCE [LARGE SCALE GENOMIC DNA]</scope>
    <source>
        <strain evidence="2">DSM 44485</strain>
    </source>
</reference>
<gene>
    <name evidence="1" type="ORF">SAMN06265355_10926</name>
</gene>
<dbReference type="EMBL" id="FZNP01000009">
    <property type="protein sequence ID" value="SNR95869.1"/>
    <property type="molecule type" value="Genomic_DNA"/>
</dbReference>
<sequence>MPFQRNQRDDRLRLRSPWALGALVSLMRLVHEIIRDRHRW</sequence>
<accession>A0A239AJY8</accession>
<evidence type="ECO:0000313" key="2">
    <source>
        <dbReference type="Proteomes" id="UP000198420"/>
    </source>
</evidence>
<dbReference type="AlphaFoldDB" id="A0A239AJY8"/>
<evidence type="ECO:0000313" key="1">
    <source>
        <dbReference type="EMBL" id="SNR95869.1"/>
    </source>
</evidence>
<protein>
    <submittedName>
        <fullName evidence="1">Uncharacterized protein</fullName>
    </submittedName>
</protein>
<proteinExistence type="predicted"/>
<name>A0A239AJY8_9ACTN</name>
<organism evidence="1 2">
    <name type="scientific">Actinomadura mexicana</name>
    <dbReference type="NCBI Taxonomy" id="134959"/>
    <lineage>
        <taxon>Bacteria</taxon>
        <taxon>Bacillati</taxon>
        <taxon>Actinomycetota</taxon>
        <taxon>Actinomycetes</taxon>
        <taxon>Streptosporangiales</taxon>
        <taxon>Thermomonosporaceae</taxon>
        <taxon>Actinomadura</taxon>
    </lineage>
</organism>
<keyword evidence="2" id="KW-1185">Reference proteome</keyword>
<dbReference type="Proteomes" id="UP000198420">
    <property type="component" value="Unassembled WGS sequence"/>
</dbReference>